<protein>
    <recommendedName>
        <fullName evidence="3">Flavin reductase like domain-containing protein</fullName>
    </recommendedName>
</protein>
<evidence type="ECO:0000313" key="4">
    <source>
        <dbReference type="EMBL" id="KAL1595612.1"/>
    </source>
</evidence>
<name>A0ABR3QTY7_9PLEO</name>
<proteinExistence type="predicted"/>
<gene>
    <name evidence="4" type="ORF">SLS59_008250</name>
</gene>
<dbReference type="InterPro" id="IPR002563">
    <property type="entry name" value="Flavin_Rdtase-like_dom"/>
</dbReference>
<comment type="caution">
    <text evidence="4">The sequence shown here is derived from an EMBL/GenBank/DDBJ whole genome shotgun (WGS) entry which is preliminary data.</text>
</comment>
<dbReference type="InterPro" id="IPR050268">
    <property type="entry name" value="NADH-dep_flavin_reductase"/>
</dbReference>
<dbReference type="SUPFAM" id="SSF50475">
    <property type="entry name" value="FMN-binding split barrel"/>
    <property type="match status" value="1"/>
</dbReference>
<keyword evidence="1" id="KW-0560">Oxidoreductase</keyword>
<evidence type="ECO:0000256" key="1">
    <source>
        <dbReference type="ARBA" id="ARBA00023002"/>
    </source>
</evidence>
<dbReference type="SMART" id="SM00903">
    <property type="entry name" value="Flavin_Reduct"/>
    <property type="match status" value="1"/>
</dbReference>
<dbReference type="Gene3D" id="2.30.110.10">
    <property type="entry name" value="Electron Transport, Fmn-binding Protein, Chain A"/>
    <property type="match status" value="1"/>
</dbReference>
<dbReference type="EMBL" id="JAKIXB020000031">
    <property type="protein sequence ID" value="KAL1595612.1"/>
    <property type="molecule type" value="Genomic_DNA"/>
</dbReference>
<feature type="domain" description="Flavin reductase like" evidence="3">
    <location>
        <begin position="57"/>
        <end position="226"/>
    </location>
</feature>
<organism evidence="4 5">
    <name type="scientific">Nothophoma quercina</name>
    <dbReference type="NCBI Taxonomy" id="749835"/>
    <lineage>
        <taxon>Eukaryota</taxon>
        <taxon>Fungi</taxon>
        <taxon>Dikarya</taxon>
        <taxon>Ascomycota</taxon>
        <taxon>Pezizomycotina</taxon>
        <taxon>Dothideomycetes</taxon>
        <taxon>Pleosporomycetidae</taxon>
        <taxon>Pleosporales</taxon>
        <taxon>Pleosporineae</taxon>
        <taxon>Didymellaceae</taxon>
        <taxon>Nothophoma</taxon>
    </lineage>
</organism>
<feature type="compositionally biased region" description="Basic and acidic residues" evidence="2">
    <location>
        <begin position="27"/>
        <end position="38"/>
    </location>
</feature>
<keyword evidence="5" id="KW-1185">Reference proteome</keyword>
<dbReference type="Proteomes" id="UP001521222">
    <property type="component" value="Unassembled WGS sequence"/>
</dbReference>
<reference evidence="4 5" key="1">
    <citation type="submission" date="2024-02" db="EMBL/GenBank/DDBJ databases">
        <title>De novo assembly and annotation of 12 fungi associated with fruit tree decline syndrome in Ontario, Canada.</title>
        <authorList>
            <person name="Sulman M."/>
            <person name="Ellouze W."/>
            <person name="Ilyukhin E."/>
        </authorList>
    </citation>
    <scope>NUCLEOTIDE SEQUENCE [LARGE SCALE GENOMIC DNA]</scope>
    <source>
        <strain evidence="4 5">M97-236</strain>
    </source>
</reference>
<dbReference type="Pfam" id="PF01613">
    <property type="entry name" value="Flavin_Reduct"/>
    <property type="match status" value="1"/>
</dbReference>
<evidence type="ECO:0000313" key="5">
    <source>
        <dbReference type="Proteomes" id="UP001521222"/>
    </source>
</evidence>
<feature type="region of interest" description="Disordered" evidence="2">
    <location>
        <begin position="27"/>
        <end position="46"/>
    </location>
</feature>
<dbReference type="PANTHER" id="PTHR30466:SF1">
    <property type="entry name" value="FMN REDUCTASE (NADH) RUTF"/>
    <property type="match status" value="1"/>
</dbReference>
<accession>A0ABR3QTY7</accession>
<evidence type="ECO:0000259" key="3">
    <source>
        <dbReference type="SMART" id="SM00903"/>
    </source>
</evidence>
<dbReference type="InterPro" id="IPR012349">
    <property type="entry name" value="Split_barrel_FMN-bd"/>
</dbReference>
<evidence type="ECO:0000256" key="2">
    <source>
        <dbReference type="SAM" id="MobiDB-lite"/>
    </source>
</evidence>
<sequence>MEPPYTCPANFTNIRAYHATRRLHEDRSVHGSVGEDGKSPIGPRVDPKLKEEVRTLMRKVPASVAVITVAHYDAETEENVPMGIAVSSLNTVTLDPPTISFNIKQPSKALDAIRAANGRFRVHFLESTPPGRKVIELFCNGNHPTAYDQRLNGLSIRVPRTEETSSATVSLAPQIHGTAVRAAAECTLTHEFTVADHVILVAQIKGLEAIDSENPTIAYVNGTYRQIGSKGVLGAHGKKQEPATQRPDARHGKLDRALELQIIYQGPVLYGEDERRQFADRLESYIGGMEGLRFIDHRELIKKLQPETRLLSTSFGVNLVHLIHSLQDASDSRQQTLPEFYGQLSPARMELLVDRMKQLVKADSRFLEVQYTDLLNYLDVAVGGTSILPSDLLNPLRADGLVAPFESKRSMMEDNGEDRNIFVLEQVEHAIRGRLLSMSDKDILRSKLLPLLQEFKLPPADLMHLREPLTRLKVETAKTFFASWKIDIAGEVTPEEKLVIIRRIVDYLGVDRRNVYRGHMLEREADIVRNVGVHPLVVGVNFIYLIQKIRYLYATVEFEQLEDKVEEMLQPHFASSVQWEDLETRIRTFVQKLPVRATAWKNRDILAAMGLSGKTIIKTPLSATEQTIADSNLLDTLVAKALKNHYGNGTEEENHAIAAFLEDRYGFDVVSRSAVVSPEAALARSSADDLEAARLQHEEPFVPIRKAGAKD</sequence>
<dbReference type="PANTHER" id="PTHR30466">
    <property type="entry name" value="FLAVIN REDUCTASE"/>
    <property type="match status" value="1"/>
</dbReference>